<comment type="caution">
    <text evidence="2">The sequence shown here is derived from an EMBL/GenBank/DDBJ whole genome shotgun (WGS) entry which is preliminary data.</text>
</comment>
<evidence type="ECO:0000256" key="1">
    <source>
        <dbReference type="SAM" id="Phobius"/>
    </source>
</evidence>
<proteinExistence type="predicted"/>
<evidence type="ECO:0000313" key="3">
    <source>
        <dbReference type="Proteomes" id="UP000465810"/>
    </source>
</evidence>
<dbReference type="RefSeq" id="WP_160987123.1">
    <property type="nucleotide sequence ID" value="NZ_WVTD01000018.1"/>
</dbReference>
<dbReference type="AlphaFoldDB" id="A0A7X4GJB5"/>
<name>A0A7X4GJB5_9SPHN</name>
<accession>A0A7X4GJB5</accession>
<dbReference type="Proteomes" id="UP000465810">
    <property type="component" value="Unassembled WGS sequence"/>
</dbReference>
<protein>
    <submittedName>
        <fullName evidence="2">Uncharacterized protein</fullName>
    </submittedName>
</protein>
<keyword evidence="1" id="KW-0472">Membrane</keyword>
<gene>
    <name evidence="2" type="ORF">GR702_18155</name>
</gene>
<reference evidence="2 3" key="1">
    <citation type="submission" date="2019-12" db="EMBL/GenBank/DDBJ databases">
        <authorList>
            <person name="Feng G."/>
            <person name="Zhu H."/>
        </authorList>
    </citation>
    <scope>NUCLEOTIDE SEQUENCE [LARGE SCALE GENOMIC DNA]</scope>
    <source>
        <strain evidence="2 3">FGD1</strain>
    </source>
</reference>
<dbReference type="EMBL" id="WVTD01000018">
    <property type="protein sequence ID" value="MYL99686.1"/>
    <property type="molecule type" value="Genomic_DNA"/>
</dbReference>
<evidence type="ECO:0000313" key="2">
    <source>
        <dbReference type="EMBL" id="MYL99686.1"/>
    </source>
</evidence>
<feature type="transmembrane region" description="Helical" evidence="1">
    <location>
        <begin position="31"/>
        <end position="54"/>
    </location>
</feature>
<sequence>MRLSKDRQTASAAIRVGKSFSMEARADISPVGLLAIGAMVGVILLGSAVIVATARRKQKPTPSTAIEADPAARI</sequence>
<organism evidence="2 3">
    <name type="scientific">Novosphingobium silvae</name>
    <dbReference type="NCBI Taxonomy" id="2692619"/>
    <lineage>
        <taxon>Bacteria</taxon>
        <taxon>Pseudomonadati</taxon>
        <taxon>Pseudomonadota</taxon>
        <taxon>Alphaproteobacteria</taxon>
        <taxon>Sphingomonadales</taxon>
        <taxon>Sphingomonadaceae</taxon>
        <taxon>Novosphingobium</taxon>
    </lineage>
</organism>
<keyword evidence="1" id="KW-1133">Transmembrane helix</keyword>
<keyword evidence="1" id="KW-0812">Transmembrane</keyword>
<keyword evidence="3" id="KW-1185">Reference proteome</keyword>